<dbReference type="EMBL" id="FYAH01000001">
    <property type="protein sequence ID" value="SMY15810.1"/>
    <property type="molecule type" value="Genomic_DNA"/>
</dbReference>
<gene>
    <name evidence="1" type="ORF">PAQU9191_01033</name>
</gene>
<sequence>MKVIFVDAENVGLKELEKISASVVDKVFVFSKSDAVKLVCEKSLYLFLSDYPTGQNQADFYIIAYLSRVLLALDKKQLGSVHFELYSNDESLITAFEFQCGQLGAVYQSIRTREHIVVPIANSKPLKMKQPTSESKLLNALKSPHTLGPDFQKKLGLSKSDFTKAVNELAKNNQIRRSPQSKKMWVRC</sequence>
<dbReference type="RefSeq" id="WP_087819962.1">
    <property type="nucleotide sequence ID" value="NZ_FYAH01000001.1"/>
</dbReference>
<reference evidence="2" key="1">
    <citation type="submission" date="2017-06" db="EMBL/GenBank/DDBJ databases">
        <authorList>
            <person name="Rodrigo-Torres L."/>
            <person name="Arahal R. D."/>
            <person name="Lucena T."/>
        </authorList>
    </citation>
    <scope>NUCLEOTIDE SEQUENCE [LARGE SCALE GENOMIC DNA]</scope>
    <source>
        <strain evidence="2">type strain: CECT 9192</strain>
    </source>
</reference>
<dbReference type="Proteomes" id="UP000196485">
    <property type="component" value="Unassembled WGS sequence"/>
</dbReference>
<keyword evidence="2" id="KW-1185">Reference proteome</keyword>
<proteinExistence type="predicted"/>
<name>A0A1Y6KUD8_9GAMM</name>
<evidence type="ECO:0000313" key="1">
    <source>
        <dbReference type="EMBL" id="SMY15810.1"/>
    </source>
</evidence>
<evidence type="ECO:0000313" key="2">
    <source>
        <dbReference type="Proteomes" id="UP000196485"/>
    </source>
</evidence>
<accession>A0A1Y6KUD8</accession>
<organism evidence="1 2">
    <name type="scientific">Photobacterium aquimaris</name>
    <dbReference type="NCBI Taxonomy" id="512643"/>
    <lineage>
        <taxon>Bacteria</taxon>
        <taxon>Pseudomonadati</taxon>
        <taxon>Pseudomonadota</taxon>
        <taxon>Gammaproteobacteria</taxon>
        <taxon>Vibrionales</taxon>
        <taxon>Vibrionaceae</taxon>
        <taxon>Photobacterium</taxon>
    </lineage>
</organism>
<protein>
    <recommendedName>
        <fullName evidence="3">PIN-like domain-containing protein</fullName>
    </recommendedName>
</protein>
<dbReference type="AlphaFoldDB" id="A0A1Y6KUD8"/>
<evidence type="ECO:0008006" key="3">
    <source>
        <dbReference type="Google" id="ProtNLM"/>
    </source>
</evidence>